<gene>
    <name evidence="7" type="ORF">IAA45_08890</name>
</gene>
<dbReference type="SUPFAM" id="SSF88713">
    <property type="entry name" value="Glycoside hydrolase/deacetylase"/>
    <property type="match status" value="1"/>
</dbReference>
<organism evidence="7 8">
    <name type="scientific">Candidatus Blautia gallistercoris</name>
    <dbReference type="NCBI Taxonomy" id="2838490"/>
    <lineage>
        <taxon>Bacteria</taxon>
        <taxon>Bacillati</taxon>
        <taxon>Bacillota</taxon>
        <taxon>Clostridia</taxon>
        <taxon>Lachnospirales</taxon>
        <taxon>Lachnospiraceae</taxon>
        <taxon>Blautia</taxon>
    </lineage>
</organism>
<dbReference type="PANTHER" id="PTHR10587">
    <property type="entry name" value="GLYCOSYL TRANSFERASE-RELATED"/>
    <property type="match status" value="1"/>
</dbReference>
<feature type="compositionally biased region" description="Acidic residues" evidence="5">
    <location>
        <begin position="383"/>
        <end position="399"/>
    </location>
</feature>
<reference evidence="7" key="2">
    <citation type="submission" date="2021-04" db="EMBL/GenBank/DDBJ databases">
        <authorList>
            <person name="Gilroy R."/>
        </authorList>
    </citation>
    <scope>NUCLEOTIDE SEQUENCE</scope>
    <source>
        <strain evidence="7">ChiSjej1B19-8411</strain>
    </source>
</reference>
<evidence type="ECO:0000256" key="4">
    <source>
        <dbReference type="PROSITE-ProRule" id="PRU00591"/>
    </source>
</evidence>
<dbReference type="GO" id="GO:0016810">
    <property type="term" value="F:hydrolase activity, acting on carbon-nitrogen (but not peptide) bonds"/>
    <property type="evidence" value="ECO:0007669"/>
    <property type="project" value="InterPro"/>
</dbReference>
<dbReference type="Gene3D" id="2.10.270.10">
    <property type="entry name" value="Cholin Binding"/>
    <property type="match status" value="1"/>
</dbReference>
<dbReference type="Gene3D" id="3.20.20.370">
    <property type="entry name" value="Glycoside hydrolase/deacetylase"/>
    <property type="match status" value="1"/>
</dbReference>
<feature type="domain" description="NodB homology" evidence="6">
    <location>
        <begin position="160"/>
        <end position="335"/>
    </location>
</feature>
<dbReference type="InterPro" id="IPR002509">
    <property type="entry name" value="NODB_dom"/>
</dbReference>
<reference evidence="7" key="1">
    <citation type="journal article" date="2021" name="PeerJ">
        <title>Extensive microbial diversity within the chicken gut microbiome revealed by metagenomics and culture.</title>
        <authorList>
            <person name="Gilroy R."/>
            <person name="Ravi A."/>
            <person name="Getino M."/>
            <person name="Pursley I."/>
            <person name="Horton D.L."/>
            <person name="Alikhan N.F."/>
            <person name="Baker D."/>
            <person name="Gharbi K."/>
            <person name="Hall N."/>
            <person name="Watson M."/>
            <person name="Adriaenssens E.M."/>
            <person name="Foster-Nyarko E."/>
            <person name="Jarju S."/>
            <person name="Secka A."/>
            <person name="Antonio M."/>
            <person name="Oren A."/>
            <person name="Chaudhuri R.R."/>
            <person name="La Ragione R."/>
            <person name="Hildebrand F."/>
            <person name="Pallen M.J."/>
        </authorList>
    </citation>
    <scope>NUCLEOTIDE SEQUENCE</scope>
    <source>
        <strain evidence="7">ChiSjej1B19-8411</strain>
    </source>
</reference>
<keyword evidence="2" id="KW-0677">Repeat</keyword>
<evidence type="ECO:0000256" key="1">
    <source>
        <dbReference type="ARBA" id="ARBA00022723"/>
    </source>
</evidence>
<accession>A0A9D2B3I8</accession>
<evidence type="ECO:0000256" key="5">
    <source>
        <dbReference type="SAM" id="MobiDB-lite"/>
    </source>
</evidence>
<feature type="repeat" description="Cell wall-binding" evidence="4">
    <location>
        <begin position="114"/>
        <end position="133"/>
    </location>
</feature>
<comment type="caution">
    <text evidence="7">The sequence shown here is derived from an EMBL/GenBank/DDBJ whole genome shotgun (WGS) entry which is preliminary data.</text>
</comment>
<dbReference type="GO" id="GO:0046872">
    <property type="term" value="F:metal ion binding"/>
    <property type="evidence" value="ECO:0007669"/>
    <property type="project" value="UniProtKB-KW"/>
</dbReference>
<proteinExistence type="predicted"/>
<dbReference type="InterPro" id="IPR050248">
    <property type="entry name" value="Polysacc_deacetylase_ArnD"/>
</dbReference>
<dbReference type="Proteomes" id="UP000886817">
    <property type="component" value="Unassembled WGS sequence"/>
</dbReference>
<evidence type="ECO:0000256" key="2">
    <source>
        <dbReference type="ARBA" id="ARBA00022737"/>
    </source>
</evidence>
<keyword evidence="3" id="KW-0378">Hydrolase</keyword>
<name>A0A9D2B3I8_9FIRM</name>
<dbReference type="Pfam" id="PF01522">
    <property type="entry name" value="Polysacc_deac_1"/>
    <property type="match status" value="1"/>
</dbReference>
<dbReference type="SUPFAM" id="SSF69360">
    <property type="entry name" value="Cell wall binding repeat"/>
    <property type="match status" value="1"/>
</dbReference>
<dbReference type="InterPro" id="IPR018337">
    <property type="entry name" value="Cell_wall/Cho-bd_repeat"/>
</dbReference>
<dbReference type="GO" id="GO:0016020">
    <property type="term" value="C:membrane"/>
    <property type="evidence" value="ECO:0007669"/>
    <property type="project" value="TreeGrafter"/>
</dbReference>
<evidence type="ECO:0000256" key="3">
    <source>
        <dbReference type="ARBA" id="ARBA00022801"/>
    </source>
</evidence>
<dbReference type="GO" id="GO:0005975">
    <property type="term" value="P:carbohydrate metabolic process"/>
    <property type="evidence" value="ECO:0007669"/>
    <property type="project" value="InterPro"/>
</dbReference>
<sequence length="407" mass="45344">MDKRVLRERMRRKRRQLMIRKIMKLTTIVIAAIFLVVLVFRGIIRPIAENLGKGSGTASTVEAQAEPQEADTTAAVRIPVKGSDDSAKVASKTVGWQQDTVGTWYQNADGSYYADGLMEIDGKTYYFDKDGYVTTGWVTVEGKDLWFNDDGTLDSTKVRPMVALTFDDGPGERTGELLDCLEQYGAHATFFMQGVNLEKYADQNYPARMLEIGCELGNHSYSHLNMREQSEETIRQEFDKVDELVKASAGVETSVVRFPYGSYDENVLSIVNKPSFMWDIDTLDWSTHDAENTYNVIMNNVSDGDIILLHDIHTESIDAALKVIPALIDEGYKLVTVSEMAEAKGVELQSTGAYTDFLPATVQKLIANEGDSGNTEGQYIDDYTQDESSSDFQNEDSCEDGSGFESE</sequence>
<feature type="region of interest" description="Disordered" evidence="5">
    <location>
        <begin position="369"/>
        <end position="407"/>
    </location>
</feature>
<dbReference type="PROSITE" id="PS51677">
    <property type="entry name" value="NODB"/>
    <property type="match status" value="1"/>
</dbReference>
<keyword evidence="1" id="KW-0479">Metal-binding</keyword>
<dbReference type="PANTHER" id="PTHR10587:SF133">
    <property type="entry name" value="CHITIN DEACETYLASE 1-RELATED"/>
    <property type="match status" value="1"/>
</dbReference>
<evidence type="ECO:0000313" key="7">
    <source>
        <dbReference type="EMBL" id="HIX59815.1"/>
    </source>
</evidence>
<dbReference type="AlphaFoldDB" id="A0A9D2B3I8"/>
<dbReference type="InterPro" id="IPR011330">
    <property type="entry name" value="Glyco_hydro/deAcase_b/a-brl"/>
</dbReference>
<evidence type="ECO:0000313" key="8">
    <source>
        <dbReference type="Proteomes" id="UP000886817"/>
    </source>
</evidence>
<evidence type="ECO:0000259" key="6">
    <source>
        <dbReference type="PROSITE" id="PS51677"/>
    </source>
</evidence>
<dbReference type="EMBL" id="DXEX01000190">
    <property type="protein sequence ID" value="HIX59815.1"/>
    <property type="molecule type" value="Genomic_DNA"/>
</dbReference>
<dbReference type="PROSITE" id="PS51170">
    <property type="entry name" value="CW"/>
    <property type="match status" value="1"/>
</dbReference>
<protein>
    <submittedName>
        <fullName evidence="7">Polysaccharide deacetylase family protein</fullName>
    </submittedName>
</protein>